<dbReference type="EMBL" id="CXPG01000023">
    <property type="protein sequence ID" value="CTQ34586.1"/>
    <property type="molecule type" value="Genomic_DNA"/>
</dbReference>
<proteinExistence type="predicted"/>
<dbReference type="GO" id="GO:0016491">
    <property type="term" value="F:oxidoreductase activity"/>
    <property type="evidence" value="ECO:0007669"/>
    <property type="project" value="InterPro"/>
</dbReference>
<protein>
    <submittedName>
        <fullName evidence="2">Tricarballylate dehydrogenase</fullName>
    </submittedName>
</protein>
<reference evidence="2 3" key="1">
    <citation type="submission" date="2015-07" db="EMBL/GenBank/DDBJ databases">
        <authorList>
            <person name="Noorani M."/>
        </authorList>
    </citation>
    <scope>NUCLEOTIDE SEQUENCE [LARGE SCALE GENOMIC DNA]</scope>
    <source>
        <strain evidence="2 3">CECT 5088</strain>
    </source>
</reference>
<name>A0A0M6XTU4_9RHOB</name>
<dbReference type="PANTHER" id="PTHR42923">
    <property type="entry name" value="PROTOPORPHYRINOGEN OXIDASE"/>
    <property type="match status" value="1"/>
</dbReference>
<evidence type="ECO:0000259" key="1">
    <source>
        <dbReference type="Pfam" id="PF01593"/>
    </source>
</evidence>
<dbReference type="Proteomes" id="UP000048908">
    <property type="component" value="Unassembled WGS sequence"/>
</dbReference>
<feature type="domain" description="Amine oxidase" evidence="1">
    <location>
        <begin position="5"/>
        <end position="409"/>
    </location>
</feature>
<evidence type="ECO:0000313" key="2">
    <source>
        <dbReference type="EMBL" id="CTQ34586.1"/>
    </source>
</evidence>
<dbReference type="InterPro" id="IPR002937">
    <property type="entry name" value="Amino_oxidase"/>
</dbReference>
<keyword evidence="3" id="KW-1185">Reference proteome</keyword>
<dbReference type="InterPro" id="IPR050464">
    <property type="entry name" value="Zeta_carotene_desat/Oxidored"/>
</dbReference>
<organism evidence="2 3">
    <name type="scientific">Jannaschia rubra</name>
    <dbReference type="NCBI Taxonomy" id="282197"/>
    <lineage>
        <taxon>Bacteria</taxon>
        <taxon>Pseudomonadati</taxon>
        <taxon>Pseudomonadota</taxon>
        <taxon>Alphaproteobacteria</taxon>
        <taxon>Rhodobacterales</taxon>
        <taxon>Roseobacteraceae</taxon>
        <taxon>Jannaschia</taxon>
    </lineage>
</organism>
<dbReference type="InterPro" id="IPR036188">
    <property type="entry name" value="FAD/NAD-bd_sf"/>
</dbReference>
<sequence>MGAGLAGLVAAEALSRRGRDVLMLEASPKAGGRCRSFADDRLGRRIDNGNHLILSANRGVLDWADRIGGRDALSVMPEAAFPFLDLASGARWSLRLPPGPLGMLSGVARPPGVTLGRAASQAFGLLRAGRGRTVAKAVTDRGPMWRGFWDPMTRAILNAPPEEADAGLLRAVLLRSFARGAGACRPVLAPEGLGPALIDPAVEVLAGRGVPIRYRAPVREVEIADRRVTTLHLREGPLEIGPRDAVILALPPQEVAPMLPDLTLPGPGPSIANAHFLLPDSGLPPILALLGGAAQWLFRRGDVVSVTVSAAEHSPLQGLGRDASLRLLWSEVAAAVRAHGGRVPDALPPARFLRERAATFDQSPAGVARRPATRTRWRNLILAGDHVDTGLPATLEGAVQSGLAAARAV</sequence>
<dbReference type="Pfam" id="PF01593">
    <property type="entry name" value="Amino_oxidase"/>
    <property type="match status" value="1"/>
</dbReference>
<dbReference type="InterPro" id="IPR017830">
    <property type="entry name" value="SQase_HpnE"/>
</dbReference>
<dbReference type="NCBIfam" id="TIGR03467">
    <property type="entry name" value="HpnE"/>
    <property type="match status" value="1"/>
</dbReference>
<accession>A0A0M6XTU4</accession>
<dbReference type="STRING" id="282197.SAMN04488517_11260"/>
<dbReference type="Gene3D" id="3.50.50.60">
    <property type="entry name" value="FAD/NAD(P)-binding domain"/>
    <property type="match status" value="1"/>
</dbReference>
<evidence type="ECO:0000313" key="3">
    <source>
        <dbReference type="Proteomes" id="UP000048908"/>
    </source>
</evidence>
<dbReference type="PANTHER" id="PTHR42923:SF47">
    <property type="entry name" value="BLR3003 PROTEIN"/>
    <property type="match status" value="1"/>
</dbReference>
<dbReference type="Gene3D" id="3.90.660.20">
    <property type="entry name" value="Protoporphyrinogen oxidase, mitochondrial, domain 2"/>
    <property type="match status" value="1"/>
</dbReference>
<gene>
    <name evidence="2" type="ORF">JAN5088_03382</name>
</gene>
<dbReference type="Gene3D" id="1.10.3110.10">
    <property type="entry name" value="protoporphyrinogen ix oxidase, domain 3"/>
    <property type="match status" value="1"/>
</dbReference>
<dbReference type="RefSeq" id="WP_233489834.1">
    <property type="nucleotide sequence ID" value="NZ_CXPG01000023.1"/>
</dbReference>
<dbReference type="SUPFAM" id="SSF51905">
    <property type="entry name" value="FAD/NAD(P)-binding domain"/>
    <property type="match status" value="1"/>
</dbReference>
<dbReference type="AlphaFoldDB" id="A0A0M6XTU4"/>